<dbReference type="InterPro" id="IPR036866">
    <property type="entry name" value="RibonucZ/Hydroxyglut_hydro"/>
</dbReference>
<dbReference type="STRING" id="320778.ABT57_09745"/>
<dbReference type="PATRIC" id="fig|320778.3.peg.2125"/>
<dbReference type="OrthoDB" id="9803916at2"/>
<dbReference type="PANTHER" id="PTHR46018:SF2">
    <property type="entry name" value="ZINC PHOSPHODIESTERASE ELAC PROTEIN 1"/>
    <property type="match status" value="1"/>
</dbReference>
<dbReference type="SUPFAM" id="SSF56281">
    <property type="entry name" value="Metallo-hydrolase/oxidoreductase"/>
    <property type="match status" value="1"/>
</dbReference>
<dbReference type="PANTHER" id="PTHR46018">
    <property type="entry name" value="ZINC PHOSPHODIESTERASE ELAC PROTEIN 1"/>
    <property type="match status" value="1"/>
</dbReference>
<sequence length="246" mass="27832">MKIEVIGCGSAFSKISNTSSLLVTDNTGNQLLIDCGPTVPRALYNRSTSVNEIGAIYFTHIHPDHCTGLTALFNYWKSHHRTEPVTIFCQEENKSPLQFLALFANWPAKELCFEVHWQMITDHFVWNHWQLETAETQHELTNRALRISADGQQLFYSGDGRPTQASIDLMQHTDLAFQECASFDALDETSSHGDFYACKALLEKSNIKRLGLYHCWDEAIAEIKQSAATIEYLFVSHDGLTIDLSE</sequence>
<dbReference type="Gene3D" id="3.60.15.10">
    <property type="entry name" value="Ribonuclease Z/Hydroxyacylglutathione hydrolase-like"/>
    <property type="match status" value="1"/>
</dbReference>
<dbReference type="EMBL" id="LDOU01000007">
    <property type="protein sequence ID" value="KLV09943.1"/>
    <property type="molecule type" value="Genomic_DNA"/>
</dbReference>
<organism evidence="1 2">
    <name type="scientific">Photobacterium ganghwense</name>
    <dbReference type="NCBI Taxonomy" id="320778"/>
    <lineage>
        <taxon>Bacteria</taxon>
        <taxon>Pseudomonadati</taxon>
        <taxon>Pseudomonadota</taxon>
        <taxon>Gammaproteobacteria</taxon>
        <taxon>Vibrionales</taxon>
        <taxon>Vibrionaceae</taxon>
        <taxon>Photobacterium</taxon>
    </lineage>
</organism>
<accession>A0A0J1HEA5</accession>
<protein>
    <submittedName>
        <fullName evidence="1">Ribonuclease Z</fullName>
    </submittedName>
</protein>
<dbReference type="AlphaFoldDB" id="A0A0J1HEA5"/>
<gene>
    <name evidence="1" type="ORF">ABT57_09745</name>
</gene>
<comment type="caution">
    <text evidence="1">The sequence shown here is derived from an EMBL/GenBank/DDBJ whole genome shotgun (WGS) entry which is preliminary data.</text>
</comment>
<dbReference type="GO" id="GO:0042781">
    <property type="term" value="F:3'-tRNA processing endoribonuclease activity"/>
    <property type="evidence" value="ECO:0007669"/>
    <property type="project" value="TreeGrafter"/>
</dbReference>
<dbReference type="Pfam" id="PF23023">
    <property type="entry name" value="Anti-Pycsar_Apyc1"/>
    <property type="match status" value="1"/>
</dbReference>
<name>A0A0J1HEA5_9GAMM</name>
<reference evidence="1 2" key="1">
    <citation type="submission" date="2015-05" db="EMBL/GenBank/DDBJ databases">
        <title>Photobacterium galathea sp. nov.</title>
        <authorList>
            <person name="Machado H."/>
            <person name="Gram L."/>
        </authorList>
    </citation>
    <scope>NUCLEOTIDE SEQUENCE [LARGE SCALE GENOMIC DNA]</scope>
    <source>
        <strain evidence="1 2">DSM 22954</strain>
    </source>
</reference>
<evidence type="ECO:0000313" key="2">
    <source>
        <dbReference type="Proteomes" id="UP000035909"/>
    </source>
</evidence>
<dbReference type="RefSeq" id="WP_047885032.1">
    <property type="nucleotide sequence ID" value="NZ_CP071326.1"/>
</dbReference>
<proteinExistence type="predicted"/>
<evidence type="ECO:0000313" key="1">
    <source>
        <dbReference type="EMBL" id="KLV09943.1"/>
    </source>
</evidence>
<dbReference type="Proteomes" id="UP000035909">
    <property type="component" value="Unassembled WGS sequence"/>
</dbReference>
<keyword evidence="2" id="KW-1185">Reference proteome</keyword>